<keyword evidence="3" id="KW-0489">Methyltransferase</keyword>
<dbReference type="Pfam" id="PF01170">
    <property type="entry name" value="UPF0020"/>
    <property type="match status" value="1"/>
</dbReference>
<dbReference type="InterPro" id="IPR000241">
    <property type="entry name" value="RlmKL-like_Mtase"/>
</dbReference>
<evidence type="ECO:0000256" key="7">
    <source>
        <dbReference type="SAM" id="MobiDB-lite"/>
    </source>
</evidence>
<dbReference type="SMART" id="SM00981">
    <property type="entry name" value="THUMP"/>
    <property type="match status" value="1"/>
</dbReference>
<feature type="domain" description="THUMP" evidence="8">
    <location>
        <begin position="438"/>
        <end position="556"/>
    </location>
</feature>
<dbReference type="EMBL" id="CAXITT010000086">
    <property type="protein sequence ID" value="CAL1531344.1"/>
    <property type="molecule type" value="Genomic_DNA"/>
</dbReference>
<keyword evidence="5" id="KW-0819">tRNA processing</keyword>
<organism evidence="9 10">
    <name type="scientific">Lymnaea stagnalis</name>
    <name type="common">Great pond snail</name>
    <name type="synonym">Helix stagnalis</name>
    <dbReference type="NCBI Taxonomy" id="6523"/>
    <lineage>
        <taxon>Eukaryota</taxon>
        <taxon>Metazoa</taxon>
        <taxon>Spiralia</taxon>
        <taxon>Lophotrochozoa</taxon>
        <taxon>Mollusca</taxon>
        <taxon>Gastropoda</taxon>
        <taxon>Heterobranchia</taxon>
        <taxon>Euthyneura</taxon>
        <taxon>Panpulmonata</taxon>
        <taxon>Hygrophila</taxon>
        <taxon>Lymnaeoidea</taxon>
        <taxon>Lymnaeidae</taxon>
        <taxon>Lymnaea</taxon>
    </lineage>
</organism>
<dbReference type="InterPro" id="IPR029063">
    <property type="entry name" value="SAM-dependent_MTases_sf"/>
</dbReference>
<protein>
    <recommendedName>
        <fullName evidence="8">THUMP domain-containing protein</fullName>
    </recommendedName>
</protein>
<feature type="compositionally biased region" description="Polar residues" evidence="7">
    <location>
        <begin position="414"/>
        <end position="424"/>
    </location>
</feature>
<dbReference type="SUPFAM" id="SSF53335">
    <property type="entry name" value="S-adenosyl-L-methionine-dependent methyltransferases"/>
    <property type="match status" value="1"/>
</dbReference>
<evidence type="ECO:0000256" key="5">
    <source>
        <dbReference type="ARBA" id="ARBA00022694"/>
    </source>
</evidence>
<dbReference type="Gene3D" id="3.30.2130.30">
    <property type="match status" value="1"/>
</dbReference>
<feature type="region of interest" description="Disordered" evidence="7">
    <location>
        <begin position="160"/>
        <end position="192"/>
    </location>
</feature>
<name>A0AAV2HF41_LYMST</name>
<evidence type="ECO:0000313" key="9">
    <source>
        <dbReference type="EMBL" id="CAL1531344.1"/>
    </source>
</evidence>
<dbReference type="CDD" id="cd11715">
    <property type="entry name" value="THUMP_AdoMetMT"/>
    <property type="match status" value="1"/>
</dbReference>
<feature type="region of interest" description="Disordered" evidence="7">
    <location>
        <begin position="400"/>
        <end position="484"/>
    </location>
</feature>
<keyword evidence="2" id="KW-0963">Cytoplasm</keyword>
<dbReference type="PROSITE" id="PS01261">
    <property type="entry name" value="UPF0020"/>
    <property type="match status" value="1"/>
</dbReference>
<dbReference type="Proteomes" id="UP001497497">
    <property type="component" value="Unassembled WGS sequence"/>
</dbReference>
<dbReference type="Pfam" id="PF02926">
    <property type="entry name" value="THUMP"/>
    <property type="match status" value="1"/>
</dbReference>
<dbReference type="InterPro" id="IPR053943">
    <property type="entry name" value="RlmKL-like_Mtase_CS"/>
</dbReference>
<evidence type="ECO:0000313" key="10">
    <source>
        <dbReference type="Proteomes" id="UP001497497"/>
    </source>
</evidence>
<evidence type="ECO:0000256" key="6">
    <source>
        <dbReference type="PROSITE-ProRule" id="PRU00529"/>
    </source>
</evidence>
<feature type="compositionally biased region" description="Basic and acidic residues" evidence="7">
    <location>
        <begin position="353"/>
        <end position="379"/>
    </location>
</feature>
<evidence type="ECO:0000256" key="4">
    <source>
        <dbReference type="ARBA" id="ARBA00022679"/>
    </source>
</evidence>
<comment type="caution">
    <text evidence="9">The sequence shown here is derived from an EMBL/GenBank/DDBJ whole genome shotgun (WGS) entry which is preliminary data.</text>
</comment>
<feature type="compositionally biased region" description="Basic residues" evidence="7">
    <location>
        <begin position="168"/>
        <end position="178"/>
    </location>
</feature>
<dbReference type="PROSITE" id="PS51165">
    <property type="entry name" value="THUMP"/>
    <property type="match status" value="1"/>
</dbReference>
<keyword evidence="10" id="KW-1185">Reference proteome</keyword>
<feature type="compositionally biased region" description="Basic and acidic residues" evidence="7">
    <location>
        <begin position="179"/>
        <end position="192"/>
    </location>
</feature>
<gene>
    <name evidence="9" type="ORF">GSLYS_00005439001</name>
</gene>
<dbReference type="GO" id="GO:0043527">
    <property type="term" value="C:tRNA methyltransferase complex"/>
    <property type="evidence" value="ECO:0007669"/>
    <property type="project" value="UniProtKB-ARBA"/>
</dbReference>
<dbReference type="GO" id="GO:0016423">
    <property type="term" value="F:tRNA (guanine) methyltransferase activity"/>
    <property type="evidence" value="ECO:0007669"/>
    <property type="project" value="TreeGrafter"/>
</dbReference>
<dbReference type="GO" id="GO:0003723">
    <property type="term" value="F:RNA binding"/>
    <property type="evidence" value="ECO:0007669"/>
    <property type="project" value="UniProtKB-UniRule"/>
</dbReference>
<proteinExistence type="predicted"/>
<reference evidence="9 10" key="1">
    <citation type="submission" date="2024-04" db="EMBL/GenBank/DDBJ databases">
        <authorList>
            <consortium name="Genoscope - CEA"/>
            <person name="William W."/>
        </authorList>
    </citation>
    <scope>NUCLEOTIDE SEQUENCE [LARGE SCALE GENOMIC DNA]</scope>
</reference>
<dbReference type="AlphaFoldDB" id="A0AAV2HF41"/>
<evidence type="ECO:0000256" key="3">
    <source>
        <dbReference type="ARBA" id="ARBA00022603"/>
    </source>
</evidence>
<dbReference type="Gene3D" id="3.40.50.150">
    <property type="entry name" value="Vaccinia Virus protein VP39"/>
    <property type="match status" value="1"/>
</dbReference>
<dbReference type="SUPFAM" id="SSF143437">
    <property type="entry name" value="THUMP domain-like"/>
    <property type="match status" value="1"/>
</dbReference>
<feature type="non-terminal residue" evidence="9">
    <location>
        <position position="1"/>
    </location>
</feature>
<feature type="compositionally biased region" description="Basic and acidic residues" evidence="7">
    <location>
        <begin position="468"/>
        <end position="480"/>
    </location>
</feature>
<accession>A0AAV2HF41</accession>
<feature type="region of interest" description="Disordered" evidence="7">
    <location>
        <begin position="342"/>
        <end position="384"/>
    </location>
</feature>
<evidence type="ECO:0000256" key="1">
    <source>
        <dbReference type="ARBA" id="ARBA00004496"/>
    </source>
</evidence>
<dbReference type="PANTHER" id="PTHR14911:SF13">
    <property type="entry name" value="TRNA (GUANINE(6)-N2)-METHYLTRANSFERASE THUMP3"/>
    <property type="match status" value="1"/>
</dbReference>
<keyword evidence="6" id="KW-0694">RNA-binding</keyword>
<dbReference type="FunFam" id="3.40.50.150:FF:000073">
    <property type="entry name" value="THUMP domain containing 3"/>
    <property type="match status" value="1"/>
</dbReference>
<dbReference type="GO" id="GO:0030488">
    <property type="term" value="P:tRNA methylation"/>
    <property type="evidence" value="ECO:0007669"/>
    <property type="project" value="TreeGrafter"/>
</dbReference>
<evidence type="ECO:0000259" key="8">
    <source>
        <dbReference type="PROSITE" id="PS51165"/>
    </source>
</evidence>
<dbReference type="InterPro" id="IPR004114">
    <property type="entry name" value="THUMP_dom"/>
</dbReference>
<evidence type="ECO:0000256" key="2">
    <source>
        <dbReference type="ARBA" id="ARBA00022490"/>
    </source>
</evidence>
<keyword evidence="4" id="KW-0808">Transferase</keyword>
<dbReference type="PANTHER" id="PTHR14911">
    <property type="entry name" value="THUMP DOMAIN-CONTAINING"/>
    <property type="match status" value="1"/>
</dbReference>
<comment type="subcellular location">
    <subcellularLocation>
        <location evidence="1">Cytoplasm</location>
    </subcellularLocation>
</comment>
<dbReference type="GO" id="GO:0005737">
    <property type="term" value="C:cytoplasm"/>
    <property type="evidence" value="ECO:0007669"/>
    <property type="project" value="UniProtKB-SubCell"/>
</dbReference>
<sequence length="678" mass="76066">NFHCHTKQYSILSMASTAMDEVGEITAKDEELCTIEASVVTGFEESARGEAKEKFDTDVKAMRGRIIFRIPLDRVEDVFKMGSIDNFRVVMHNEPYFRFTDQHDSLARLQKMVANVNWESGLKVWKRFNNFPHPIPPHPEVVPSPDDLVDVVILKKLPAPKSKEEKKNKKGGRGKKKENRGPRAKFQDKKEVKTELDSELLKKTEESVNNCDKNANFQCLNIESLCIEDAAAKPVFDDVKKDSLTSTVTVVFDEKSPQANEVIKASEQDSEEKLTPCQQEPKTVIIKRKEDWDKDTKIDIKVLLPNPDEDAFPVKLSDKDQREVEPMEVDLSLLNASLSQMTNEESAGSVKNLDTKTSVEEGRETPTLSDDSKPAEIKLKSKQSISSVSENEFASCIIERLTSPPNSPMRDFETTSILSPKNTGTPPPTPIRSLVSPVSDPPLLKNEFPEGQVDGDESSFNESSSPKNESKFSETEEKGVVSDTAQIKPVRDPTKPKFRVTCNRVGESHPFDSPSAAASFGSAIITYHKWPVDLKDFDIEVLLNIENEEVTVSLALTKMSLHNRNLVAFGPTTLRATICYNMLRLCRIKNGDFICDPMCGTGAIPIEGAMNWVNCFHFGGDCHDKAIERASQNITAIQDKRKLEKKSTLKLDAVQWNIEHFPLRDRCVDVFVSDLVSW</sequence>